<name>A0A270N4Z7_STEMA</name>
<dbReference type="AlphaFoldDB" id="A0A270N4Z7"/>
<accession>A0A270N4Z7</accession>
<dbReference type="EMBL" id="NJGC01000047">
    <property type="protein sequence ID" value="PAM66595.1"/>
    <property type="molecule type" value="Genomic_DNA"/>
</dbReference>
<dbReference type="RefSeq" id="WP_095379470.1">
    <property type="nucleotide sequence ID" value="NZ_JAEDVB010000009.1"/>
</dbReference>
<protein>
    <recommendedName>
        <fullName evidence="1">DUF4034 domain-containing protein</fullName>
    </recommendedName>
</protein>
<dbReference type="InterPro" id="IPR011990">
    <property type="entry name" value="TPR-like_helical_dom_sf"/>
</dbReference>
<dbReference type="Gene3D" id="1.25.40.10">
    <property type="entry name" value="Tetratricopeptide repeat domain"/>
    <property type="match status" value="1"/>
</dbReference>
<dbReference type="Pfam" id="PF13226">
    <property type="entry name" value="DUF4034"/>
    <property type="match status" value="1"/>
</dbReference>
<sequence>MTHERLIAPHERPEVADAVSVRRMARELLLAGQGEALDALFINRDDQEEPRTGLGSAQWLMQQLIAPWLEEARLMELLRGWVAECPQSYHAWLVLGAAWGQTAARIRSARCANQVGRSQWIGAGLARDHAVACFLQALACDPRGRQAWHRLFRVTCYLGEPQWLLDQQVGKVPDAYPDTDGHDELIWQAGLAHVATLGGALQQIPSLPACLAPRLPHEFEDGKIYWLRQALAVSPNDLDLLGDYLYFLYPRWGGSHEQMQGFIDGPICTGLTEAQRNDLRELKENDWIGMIDDSEDAEDIAQVRESLDALLASDLLPETRARALRAYSRHLAYQARTEVDGEVCWNKAEMQRVYAMLVEMFELMPYAFAERSLYTLEQCVAHAGIEDSADLMRRCLELEELLHNDACALLWLDVARQCDAFGLAGDAPLAAGCRETRFDLALRMAEAHGTDVGQHAFNLYDGIDSDAGIALFERLIARGHAGAMLVYSGELSPDAPPTKRGRAVPDAARSAALLEQAAAADHPVALCNWGLRRAKAFYNDGCPEARAEALRCYRRVNDVALPHEEAWSYAMKTLVRMLWEGAPEEQHEAVHTVLVRIWLQDDADLEAWASRFFADAFLSGIGVAVNRWLASVWLERACEREPDDPDVADLQGRLQMKGEWLGGLRWRRAVERDRHQIDPVAYALTFGEAPPNPDAG</sequence>
<organism evidence="2 3">
    <name type="scientific">Stenotrophomonas maltophilia</name>
    <name type="common">Pseudomonas maltophilia</name>
    <name type="synonym">Xanthomonas maltophilia</name>
    <dbReference type="NCBI Taxonomy" id="40324"/>
    <lineage>
        <taxon>Bacteria</taxon>
        <taxon>Pseudomonadati</taxon>
        <taxon>Pseudomonadota</taxon>
        <taxon>Gammaproteobacteria</taxon>
        <taxon>Lysobacterales</taxon>
        <taxon>Lysobacteraceae</taxon>
        <taxon>Stenotrophomonas</taxon>
        <taxon>Stenotrophomonas maltophilia group</taxon>
    </lineage>
</organism>
<evidence type="ECO:0000313" key="3">
    <source>
        <dbReference type="Proteomes" id="UP000216433"/>
    </source>
</evidence>
<evidence type="ECO:0000259" key="1">
    <source>
        <dbReference type="Pfam" id="PF13226"/>
    </source>
</evidence>
<gene>
    <name evidence="2" type="ORF">CEK00_21040</name>
</gene>
<feature type="domain" description="DUF4034" evidence="1">
    <location>
        <begin position="26"/>
        <end position="282"/>
    </location>
</feature>
<comment type="caution">
    <text evidence="2">The sequence shown here is derived from an EMBL/GenBank/DDBJ whole genome shotgun (WGS) entry which is preliminary data.</text>
</comment>
<dbReference type="SUPFAM" id="SSF81901">
    <property type="entry name" value="HCP-like"/>
    <property type="match status" value="1"/>
</dbReference>
<dbReference type="InterPro" id="IPR025115">
    <property type="entry name" value="DUF4034"/>
</dbReference>
<dbReference type="Proteomes" id="UP000216433">
    <property type="component" value="Unassembled WGS sequence"/>
</dbReference>
<evidence type="ECO:0000313" key="2">
    <source>
        <dbReference type="EMBL" id="PAM66595.1"/>
    </source>
</evidence>
<reference evidence="2 3" key="1">
    <citation type="submission" date="2017-06" db="EMBL/GenBank/DDBJ databases">
        <title>Genome sequencing and assembly of Stenotrophomonas maltophilia DF07.</title>
        <authorList>
            <person name="Iyer R."/>
        </authorList>
    </citation>
    <scope>NUCLEOTIDE SEQUENCE [LARGE SCALE GENOMIC DNA]</scope>
    <source>
        <strain evidence="2 3">DF07</strain>
    </source>
</reference>
<proteinExistence type="predicted"/>